<evidence type="ECO:0000313" key="1">
    <source>
        <dbReference type="EMBL" id="NJP46472.1"/>
    </source>
</evidence>
<organism evidence="1 2">
    <name type="scientific">Actinacidiphila epipremni</name>
    <dbReference type="NCBI Taxonomy" id="2053013"/>
    <lineage>
        <taxon>Bacteria</taxon>
        <taxon>Bacillati</taxon>
        <taxon>Actinomycetota</taxon>
        <taxon>Actinomycetes</taxon>
        <taxon>Kitasatosporales</taxon>
        <taxon>Streptomycetaceae</taxon>
        <taxon>Actinacidiphila</taxon>
    </lineage>
</organism>
<dbReference type="RefSeq" id="WP_167985318.1">
    <property type="nucleotide sequence ID" value="NZ_JAATEJ010000021.1"/>
</dbReference>
<accession>A0ABX0ZU24</accession>
<gene>
    <name evidence="1" type="ORF">HCN08_24125</name>
</gene>
<evidence type="ECO:0000313" key="2">
    <source>
        <dbReference type="Proteomes" id="UP000734511"/>
    </source>
</evidence>
<reference evidence="1 2" key="1">
    <citation type="submission" date="2020-03" db="EMBL/GenBank/DDBJ databases">
        <title>WGS of actinomycetes isolated from Thailand.</title>
        <authorList>
            <person name="Thawai C."/>
        </authorList>
    </citation>
    <scope>NUCLEOTIDE SEQUENCE [LARGE SCALE GENOMIC DNA]</scope>
    <source>
        <strain evidence="1 2">PRB2-1</strain>
    </source>
</reference>
<protein>
    <submittedName>
        <fullName evidence="1">Uncharacterized protein</fullName>
    </submittedName>
</protein>
<dbReference type="Proteomes" id="UP000734511">
    <property type="component" value="Unassembled WGS sequence"/>
</dbReference>
<keyword evidence="2" id="KW-1185">Reference proteome</keyword>
<sequence>MDDKKAPLYRLEFPEYLDGYEIETEAKGYLVEVRISVEGDVFDLVVYDPVRLQQEVVDEISENGYFAVANVLVVPKVTREEITRAVNILANSKFSGLGRRVIG</sequence>
<proteinExistence type="predicted"/>
<dbReference type="EMBL" id="JAATEJ010000021">
    <property type="protein sequence ID" value="NJP46472.1"/>
    <property type="molecule type" value="Genomic_DNA"/>
</dbReference>
<comment type="caution">
    <text evidence="1">The sequence shown here is derived from an EMBL/GenBank/DDBJ whole genome shotgun (WGS) entry which is preliminary data.</text>
</comment>
<name>A0ABX0ZU24_9ACTN</name>